<dbReference type="EMBL" id="MEZZ01000028">
    <property type="protein sequence ID" value="OGD68546.1"/>
    <property type="molecule type" value="Genomic_DNA"/>
</dbReference>
<feature type="repeat" description="TPR" evidence="1">
    <location>
        <begin position="665"/>
        <end position="698"/>
    </location>
</feature>
<evidence type="ECO:0000313" key="3">
    <source>
        <dbReference type="EMBL" id="OGD68546.1"/>
    </source>
</evidence>
<feature type="transmembrane region" description="Helical" evidence="2">
    <location>
        <begin position="271"/>
        <end position="291"/>
    </location>
</feature>
<evidence type="ECO:0000256" key="2">
    <source>
        <dbReference type="SAM" id="Phobius"/>
    </source>
</evidence>
<dbReference type="PROSITE" id="PS50005">
    <property type="entry name" value="TPR"/>
    <property type="match status" value="2"/>
</dbReference>
<keyword evidence="2" id="KW-0472">Membrane</keyword>
<accession>A0A1F5EMU4</accession>
<feature type="transmembrane region" description="Helical" evidence="2">
    <location>
        <begin position="84"/>
        <end position="110"/>
    </location>
</feature>
<dbReference type="SMART" id="SM00028">
    <property type="entry name" value="TPR"/>
    <property type="match status" value="3"/>
</dbReference>
<reference evidence="3 4" key="1">
    <citation type="journal article" date="2016" name="Nat. Commun.">
        <title>Thousands of microbial genomes shed light on interconnected biogeochemical processes in an aquifer system.</title>
        <authorList>
            <person name="Anantharaman K."/>
            <person name="Brown C.T."/>
            <person name="Hug L.A."/>
            <person name="Sharon I."/>
            <person name="Castelle C.J."/>
            <person name="Probst A.J."/>
            <person name="Thomas B.C."/>
            <person name="Singh A."/>
            <person name="Wilkins M.J."/>
            <person name="Karaoz U."/>
            <person name="Brodie E.L."/>
            <person name="Williams K.H."/>
            <person name="Hubbard S.S."/>
            <person name="Banfield J.F."/>
        </authorList>
    </citation>
    <scope>NUCLEOTIDE SEQUENCE [LARGE SCALE GENOMIC DNA]</scope>
</reference>
<comment type="caution">
    <text evidence="3">The sequence shown here is derived from an EMBL/GenBank/DDBJ whole genome shotgun (WGS) entry which is preliminary data.</text>
</comment>
<feature type="transmembrane region" description="Helical" evidence="2">
    <location>
        <begin position="476"/>
        <end position="497"/>
    </location>
</feature>
<dbReference type="Pfam" id="PF13414">
    <property type="entry name" value="TPR_11"/>
    <property type="match status" value="1"/>
</dbReference>
<dbReference type="Gene3D" id="1.25.40.10">
    <property type="entry name" value="Tetratricopeptide repeat domain"/>
    <property type="match status" value="1"/>
</dbReference>
<keyword evidence="2" id="KW-0812">Transmembrane</keyword>
<evidence type="ECO:0000256" key="1">
    <source>
        <dbReference type="PROSITE-ProRule" id="PRU00339"/>
    </source>
</evidence>
<sequence length="740" mass="82537">MFNFRRPKTEGGSEISVKASDSKLSAFLLSGLVLLIPIFFIPFPSFSFYFSKGIMISLVAMILAIIWLMDRLKDSEFTYSKNPVLLTAVVLPIVYLVSSLLSGAVTTSFIGQGFEIGTSFYVVTFFLLMFLASSIVKTKERAYYLFFLFFISFFLVAIYQGLRLLIGPEFLSFGVLTSSSSNLIGKWNELSVFFGLTAVLSLVTIEFVNQSKLVKFLSYIVLLISLFFVALVNFNTVWIVLGAFSFVLVAYIISANKFSIEAPAGLKMKRIPAISFLVMVIAVAIVFGNYGDRNTTDNVSLGETLGTYFEISSSELKLTPLGTWSIAKETLKTKSALLGAGPNRFVNQWLQYKPASLNNTQFWNVDFNSGYSFILSSIVTVGLLGFVLWVIFLGMLFTSGFKAVFLPKADKAEGYLLPLSFLTTVYLWLFSIIYIPSHTILTLTFVFTGVLIALLIQNGIFETRKISFAENQKHNFVLVLILIFLILVSLVTGYTVIQKFSASAYSQKGLLELNKEDVVLDDVEAKIIKAVNLSNGDAYYRFLSELALVKLQNLMSKTDLSEEEMQAQFQTILGQAVENAVKSTQIDATNYQNWVSLGRVYETIIMFDVQGAYEQAVNSYLTAINLNPQNPALVFTLGVLEYNTKNYNNAVIALERAVILQPYYSDAKYFLGLTYYNLDRVDDAILQFKDLEMLNPDSAEIKAVLENLEAGAAPFAGFKNSATLQEDTIIEEPVVEEDSE</sequence>
<dbReference type="Proteomes" id="UP000186670">
    <property type="component" value="Unassembled WGS sequence"/>
</dbReference>
<gene>
    <name evidence="3" type="ORF">A2811_02905</name>
</gene>
<protein>
    <submittedName>
        <fullName evidence="3">Uncharacterized protein</fullName>
    </submittedName>
</protein>
<name>A0A1F5EMU4_9BACT</name>
<proteinExistence type="predicted"/>
<feature type="repeat" description="TPR" evidence="1">
    <location>
        <begin position="631"/>
        <end position="664"/>
    </location>
</feature>
<feature type="transmembrane region" description="Helical" evidence="2">
    <location>
        <begin position="49"/>
        <end position="72"/>
    </location>
</feature>
<feature type="transmembrane region" description="Helical" evidence="2">
    <location>
        <begin position="116"/>
        <end position="136"/>
    </location>
</feature>
<feature type="transmembrane region" description="Helical" evidence="2">
    <location>
        <begin position="440"/>
        <end position="456"/>
    </location>
</feature>
<keyword evidence="2" id="KW-1133">Transmembrane helix</keyword>
<evidence type="ECO:0000313" key="4">
    <source>
        <dbReference type="Proteomes" id="UP000186670"/>
    </source>
</evidence>
<organism evidence="3 4">
    <name type="scientific">Candidatus Campbellbacteria bacterium RIFCSPHIGHO2_01_FULL_34_10</name>
    <dbReference type="NCBI Taxonomy" id="1797577"/>
    <lineage>
        <taxon>Bacteria</taxon>
        <taxon>Candidatus Campbelliibacteriota</taxon>
    </lineage>
</organism>
<feature type="transmembrane region" description="Helical" evidence="2">
    <location>
        <begin position="238"/>
        <end position="259"/>
    </location>
</feature>
<feature type="transmembrane region" description="Helical" evidence="2">
    <location>
        <begin position="190"/>
        <end position="209"/>
    </location>
</feature>
<dbReference type="PANTHER" id="PTHR37422:SF13">
    <property type="entry name" value="LIPOPOLYSACCHARIDE BIOSYNTHESIS PROTEIN PA4999-RELATED"/>
    <property type="match status" value="1"/>
</dbReference>
<feature type="transmembrane region" description="Helical" evidence="2">
    <location>
        <begin position="216"/>
        <end position="232"/>
    </location>
</feature>
<feature type="transmembrane region" description="Helical" evidence="2">
    <location>
        <begin position="24"/>
        <end position="43"/>
    </location>
</feature>
<dbReference type="AlphaFoldDB" id="A0A1F5EMU4"/>
<dbReference type="InterPro" id="IPR011990">
    <property type="entry name" value="TPR-like_helical_dom_sf"/>
</dbReference>
<feature type="transmembrane region" description="Helical" evidence="2">
    <location>
        <begin position="143"/>
        <end position="162"/>
    </location>
</feature>
<dbReference type="InterPro" id="IPR019734">
    <property type="entry name" value="TPR_rpt"/>
</dbReference>
<feature type="transmembrane region" description="Helical" evidence="2">
    <location>
        <begin position="371"/>
        <end position="394"/>
    </location>
</feature>
<dbReference type="SUPFAM" id="SSF48452">
    <property type="entry name" value="TPR-like"/>
    <property type="match status" value="1"/>
</dbReference>
<dbReference type="PANTHER" id="PTHR37422">
    <property type="entry name" value="TEICHURONIC ACID BIOSYNTHESIS PROTEIN TUAE"/>
    <property type="match status" value="1"/>
</dbReference>
<feature type="transmembrane region" description="Helical" evidence="2">
    <location>
        <begin position="415"/>
        <end position="434"/>
    </location>
</feature>
<keyword evidence="1" id="KW-0802">TPR repeat</keyword>
<dbReference type="InterPro" id="IPR051533">
    <property type="entry name" value="WaaL-like"/>
</dbReference>